<accession>A0A0A8Y028</accession>
<keyword evidence="1" id="KW-0472">Membrane</keyword>
<evidence type="ECO:0000313" key="2">
    <source>
        <dbReference type="EMBL" id="JAD18225.1"/>
    </source>
</evidence>
<organism evidence="2">
    <name type="scientific">Arundo donax</name>
    <name type="common">Giant reed</name>
    <name type="synonym">Donax arundinaceus</name>
    <dbReference type="NCBI Taxonomy" id="35708"/>
    <lineage>
        <taxon>Eukaryota</taxon>
        <taxon>Viridiplantae</taxon>
        <taxon>Streptophyta</taxon>
        <taxon>Embryophyta</taxon>
        <taxon>Tracheophyta</taxon>
        <taxon>Spermatophyta</taxon>
        <taxon>Magnoliopsida</taxon>
        <taxon>Liliopsida</taxon>
        <taxon>Poales</taxon>
        <taxon>Poaceae</taxon>
        <taxon>PACMAD clade</taxon>
        <taxon>Arundinoideae</taxon>
        <taxon>Arundineae</taxon>
        <taxon>Arundo</taxon>
    </lineage>
</organism>
<dbReference type="EMBL" id="GBRH01279670">
    <property type="protein sequence ID" value="JAD18225.1"/>
    <property type="molecule type" value="Transcribed_RNA"/>
</dbReference>
<keyword evidence="1" id="KW-1133">Transmembrane helix</keyword>
<evidence type="ECO:0000256" key="1">
    <source>
        <dbReference type="SAM" id="Phobius"/>
    </source>
</evidence>
<name>A0A0A8Y028_ARUDO</name>
<proteinExistence type="predicted"/>
<dbReference type="AlphaFoldDB" id="A0A0A8Y028"/>
<keyword evidence="1" id="KW-0812">Transmembrane</keyword>
<reference evidence="2" key="2">
    <citation type="journal article" date="2015" name="Data Brief">
        <title>Shoot transcriptome of the giant reed, Arundo donax.</title>
        <authorList>
            <person name="Barrero R.A."/>
            <person name="Guerrero F.D."/>
            <person name="Moolhuijzen P."/>
            <person name="Goolsby J.A."/>
            <person name="Tidwell J."/>
            <person name="Bellgard S.E."/>
            <person name="Bellgard M.I."/>
        </authorList>
    </citation>
    <scope>NUCLEOTIDE SEQUENCE</scope>
    <source>
        <tissue evidence="2">Shoot tissue taken approximately 20 cm above the soil surface</tissue>
    </source>
</reference>
<feature type="transmembrane region" description="Helical" evidence="1">
    <location>
        <begin position="132"/>
        <end position="150"/>
    </location>
</feature>
<protein>
    <submittedName>
        <fullName evidence="2">Uncharacterized protein</fullName>
    </submittedName>
</protein>
<sequence>MSVLDRFWMENWSMTPRTYKSRGLAEPMMESISVYTLFPLHAPSRQNPLRQNLHKVTFHRTYLYHLSSFPEPEAQSLQTSHQQYHLEGRPSRCLWGALFPPASLFQCLFNAFLFSVIFLLSAIFPLPLSSNNVSILFLLLQLFLPLLFLLL</sequence>
<reference evidence="2" key="1">
    <citation type="submission" date="2014-09" db="EMBL/GenBank/DDBJ databases">
        <authorList>
            <person name="Magalhaes I.L.F."/>
            <person name="Oliveira U."/>
            <person name="Santos F.R."/>
            <person name="Vidigal T.H.D.A."/>
            <person name="Brescovit A.D."/>
            <person name="Santos A.J."/>
        </authorList>
    </citation>
    <scope>NUCLEOTIDE SEQUENCE</scope>
    <source>
        <tissue evidence="2">Shoot tissue taken approximately 20 cm above the soil surface</tissue>
    </source>
</reference>
<feature type="transmembrane region" description="Helical" evidence="1">
    <location>
        <begin position="107"/>
        <end position="126"/>
    </location>
</feature>